<comment type="caution">
    <text evidence="1">The sequence shown here is derived from an EMBL/GenBank/DDBJ whole genome shotgun (WGS) entry which is preliminary data.</text>
</comment>
<proteinExistence type="predicted"/>
<gene>
    <name evidence="1" type="ORF">CCAP1982_LOCUS5929</name>
</gene>
<evidence type="ECO:0000313" key="1">
    <source>
        <dbReference type="EMBL" id="CAD6997296.1"/>
    </source>
</evidence>
<sequence>DNNTCNTEDPLNNISKILTEIMATRVDGCKGTQHKYEINICKLCLTSGYTTDLDIFAGKRMNASTHGHGYDVVFKLMNVSLF</sequence>
<reference evidence="1" key="1">
    <citation type="submission" date="2020-11" db="EMBL/GenBank/DDBJ databases">
        <authorList>
            <person name="Whitehead M."/>
        </authorList>
    </citation>
    <scope>NUCLEOTIDE SEQUENCE</scope>
    <source>
        <strain evidence="1">EGII</strain>
    </source>
</reference>
<keyword evidence="2" id="KW-1185">Reference proteome</keyword>
<dbReference type="AlphaFoldDB" id="A0A811UH46"/>
<dbReference type="Proteomes" id="UP000606786">
    <property type="component" value="Unassembled WGS sequence"/>
</dbReference>
<name>A0A811UH46_CERCA</name>
<evidence type="ECO:0000313" key="2">
    <source>
        <dbReference type="Proteomes" id="UP000606786"/>
    </source>
</evidence>
<dbReference type="EMBL" id="CAJHJT010000012">
    <property type="protein sequence ID" value="CAD6997296.1"/>
    <property type="molecule type" value="Genomic_DNA"/>
</dbReference>
<accession>A0A811UH46</accession>
<organism evidence="1 2">
    <name type="scientific">Ceratitis capitata</name>
    <name type="common">Mediterranean fruit fly</name>
    <name type="synonym">Tephritis capitata</name>
    <dbReference type="NCBI Taxonomy" id="7213"/>
    <lineage>
        <taxon>Eukaryota</taxon>
        <taxon>Metazoa</taxon>
        <taxon>Ecdysozoa</taxon>
        <taxon>Arthropoda</taxon>
        <taxon>Hexapoda</taxon>
        <taxon>Insecta</taxon>
        <taxon>Pterygota</taxon>
        <taxon>Neoptera</taxon>
        <taxon>Endopterygota</taxon>
        <taxon>Diptera</taxon>
        <taxon>Brachycera</taxon>
        <taxon>Muscomorpha</taxon>
        <taxon>Tephritoidea</taxon>
        <taxon>Tephritidae</taxon>
        <taxon>Ceratitis</taxon>
        <taxon>Ceratitis</taxon>
    </lineage>
</organism>
<protein>
    <submittedName>
        <fullName evidence="1">(Mediterranean fruit fly) hypothetical protein</fullName>
    </submittedName>
</protein>
<feature type="non-terminal residue" evidence="1">
    <location>
        <position position="1"/>
    </location>
</feature>